<feature type="domain" description="Helix-turn-helix type 11" evidence="1">
    <location>
        <begin position="6"/>
        <end position="59"/>
    </location>
</feature>
<keyword evidence="4" id="KW-1185">Reference proteome</keyword>
<dbReference type="InterPro" id="IPR051534">
    <property type="entry name" value="CBASS_pafABC_assoc_protein"/>
</dbReference>
<feature type="domain" description="WYL" evidence="2">
    <location>
        <begin position="138"/>
        <end position="201"/>
    </location>
</feature>
<dbReference type="InterPro" id="IPR036390">
    <property type="entry name" value="WH_DNA-bd_sf"/>
</dbReference>
<evidence type="ECO:0000313" key="4">
    <source>
        <dbReference type="Proteomes" id="UP000264492"/>
    </source>
</evidence>
<dbReference type="Pfam" id="PF13280">
    <property type="entry name" value="WYL"/>
    <property type="match status" value="1"/>
</dbReference>
<dbReference type="PANTHER" id="PTHR34580:SF3">
    <property type="entry name" value="PROTEIN PAFB"/>
    <property type="match status" value="1"/>
</dbReference>
<sequence>MRRADRLFLLIHALRGRRQAITAQQLAQTLEVSLRTVYRDVADLQRSGVPIEGEAGVGYVLRKGSDIPPLMFSPDELEALVVGTRFVRAFGGERLGAGATAALLKIEAVLPPELKERSRRTRIFAPKLGDRIEASGLIDVLHEAISEGRVLRMTYRDGESRSSQREIEPLCLSFWGGSWTLGAWCRLRGDFRNFRPDRIVDHAATGERFQDGAERGLTAYLRSVGADPAAAEQV</sequence>
<proteinExistence type="predicted"/>
<dbReference type="PANTHER" id="PTHR34580">
    <property type="match status" value="1"/>
</dbReference>
<name>A0A371JY99_9GAMM</name>
<dbReference type="SUPFAM" id="SSF46785">
    <property type="entry name" value="Winged helix' DNA-binding domain"/>
    <property type="match status" value="1"/>
</dbReference>
<dbReference type="RefSeq" id="WP_115860790.1">
    <property type="nucleotide sequence ID" value="NZ_QTSU01000003.1"/>
</dbReference>
<dbReference type="OrthoDB" id="9807255at2"/>
<dbReference type="InterPro" id="IPR026881">
    <property type="entry name" value="WYL_dom"/>
</dbReference>
<organism evidence="3 4">
    <name type="scientific">Lysobacter silvisoli</name>
    <dbReference type="NCBI Taxonomy" id="2293254"/>
    <lineage>
        <taxon>Bacteria</taxon>
        <taxon>Pseudomonadati</taxon>
        <taxon>Pseudomonadota</taxon>
        <taxon>Gammaproteobacteria</taxon>
        <taxon>Lysobacterales</taxon>
        <taxon>Lysobacteraceae</taxon>
        <taxon>Lysobacter</taxon>
    </lineage>
</organism>
<accession>A0A371JY99</accession>
<dbReference type="PROSITE" id="PS52050">
    <property type="entry name" value="WYL"/>
    <property type="match status" value="1"/>
</dbReference>
<dbReference type="InterPro" id="IPR036388">
    <property type="entry name" value="WH-like_DNA-bd_sf"/>
</dbReference>
<dbReference type="InterPro" id="IPR013196">
    <property type="entry name" value="HTH_11"/>
</dbReference>
<protein>
    <submittedName>
        <fullName evidence="3">YafY family transcriptional regulator</fullName>
    </submittedName>
</protein>
<gene>
    <name evidence="3" type="ORF">DX914_16595</name>
</gene>
<dbReference type="Proteomes" id="UP000264492">
    <property type="component" value="Unassembled WGS sequence"/>
</dbReference>
<dbReference type="AlphaFoldDB" id="A0A371JY99"/>
<comment type="caution">
    <text evidence="3">The sequence shown here is derived from an EMBL/GenBank/DDBJ whole genome shotgun (WGS) entry which is preliminary data.</text>
</comment>
<dbReference type="EMBL" id="QTSU01000003">
    <property type="protein sequence ID" value="RDZ26600.1"/>
    <property type="molecule type" value="Genomic_DNA"/>
</dbReference>
<evidence type="ECO:0000259" key="1">
    <source>
        <dbReference type="Pfam" id="PF08279"/>
    </source>
</evidence>
<reference evidence="3 4" key="1">
    <citation type="submission" date="2018-08" db="EMBL/GenBank/DDBJ databases">
        <title>Lysobacter sp. zong2l5, whole genome shotgun sequence.</title>
        <authorList>
            <person name="Zhang X."/>
            <person name="Feng G."/>
            <person name="Zhu H."/>
        </authorList>
    </citation>
    <scope>NUCLEOTIDE SEQUENCE [LARGE SCALE GENOMIC DNA]</scope>
    <source>
        <strain evidence="4">zong2l5</strain>
    </source>
</reference>
<dbReference type="Gene3D" id="1.10.10.10">
    <property type="entry name" value="Winged helix-like DNA-binding domain superfamily/Winged helix DNA-binding domain"/>
    <property type="match status" value="1"/>
</dbReference>
<evidence type="ECO:0000313" key="3">
    <source>
        <dbReference type="EMBL" id="RDZ26600.1"/>
    </source>
</evidence>
<dbReference type="Pfam" id="PF08279">
    <property type="entry name" value="HTH_11"/>
    <property type="match status" value="1"/>
</dbReference>
<evidence type="ECO:0000259" key="2">
    <source>
        <dbReference type="Pfam" id="PF13280"/>
    </source>
</evidence>